<keyword evidence="4" id="KW-1185">Reference proteome</keyword>
<comment type="caution">
    <text evidence="3">The sequence shown here is derived from an EMBL/GenBank/DDBJ whole genome shotgun (WGS) entry which is preliminary data.</text>
</comment>
<keyword evidence="1" id="KW-0812">Transmembrane</keyword>
<feature type="transmembrane region" description="Helical" evidence="1">
    <location>
        <begin position="73"/>
        <end position="94"/>
    </location>
</feature>
<evidence type="ECO:0000313" key="4">
    <source>
        <dbReference type="Proteomes" id="UP001341444"/>
    </source>
</evidence>
<feature type="transmembrane region" description="Helical" evidence="1">
    <location>
        <begin position="37"/>
        <end position="61"/>
    </location>
</feature>
<reference evidence="3 4" key="1">
    <citation type="submission" date="2023-03" db="EMBL/GenBank/DDBJ databases">
        <title>Bacillus Genome Sequencing.</title>
        <authorList>
            <person name="Dunlap C."/>
        </authorList>
    </citation>
    <scope>NUCLEOTIDE SEQUENCE [LARGE SCALE GENOMIC DNA]</scope>
    <source>
        <strain evidence="3 4">B-23453</strain>
    </source>
</reference>
<sequence>MKKEQRHYNIFQKFQRRLKLNFLKLFRSPGGAKKVSLGFAIGFGLEMFVIPTASLIYILFYPIVRIARGSLPAAIIGNVVGKLTFLPVILLPFAKKIGSFIFKSKKDHSSLHHHSITDLLHGDFAVVIDLLHGGLHILIGMAIFGVILGVISYYVVGYFYNKEKQRRIAKVSNARSRRVMD</sequence>
<proteinExistence type="predicted"/>
<keyword evidence="1" id="KW-0472">Membrane</keyword>
<evidence type="ECO:0000259" key="2">
    <source>
        <dbReference type="Pfam" id="PF09835"/>
    </source>
</evidence>
<dbReference type="InterPro" id="IPR018639">
    <property type="entry name" value="DUF2062"/>
</dbReference>
<dbReference type="Pfam" id="PF09835">
    <property type="entry name" value="DUF2062"/>
    <property type="match status" value="1"/>
</dbReference>
<evidence type="ECO:0000313" key="3">
    <source>
        <dbReference type="EMBL" id="MED1201878.1"/>
    </source>
</evidence>
<dbReference type="RefSeq" id="WP_066268603.1">
    <property type="nucleotide sequence ID" value="NZ_JARMAB010000003.1"/>
</dbReference>
<organism evidence="3 4">
    <name type="scientific">Heyndrickxia acidicola</name>
    <dbReference type="NCBI Taxonomy" id="209389"/>
    <lineage>
        <taxon>Bacteria</taxon>
        <taxon>Bacillati</taxon>
        <taxon>Bacillota</taxon>
        <taxon>Bacilli</taxon>
        <taxon>Bacillales</taxon>
        <taxon>Bacillaceae</taxon>
        <taxon>Heyndrickxia</taxon>
    </lineage>
</organism>
<evidence type="ECO:0000256" key="1">
    <source>
        <dbReference type="SAM" id="Phobius"/>
    </source>
</evidence>
<feature type="domain" description="DUF2062" evidence="2">
    <location>
        <begin position="16"/>
        <end position="167"/>
    </location>
</feature>
<dbReference type="Proteomes" id="UP001341444">
    <property type="component" value="Unassembled WGS sequence"/>
</dbReference>
<keyword evidence="1" id="KW-1133">Transmembrane helix</keyword>
<dbReference type="EMBL" id="JARMAB010000003">
    <property type="protein sequence ID" value="MED1201878.1"/>
    <property type="molecule type" value="Genomic_DNA"/>
</dbReference>
<feature type="transmembrane region" description="Helical" evidence="1">
    <location>
        <begin position="137"/>
        <end position="160"/>
    </location>
</feature>
<accession>A0ABU6MB29</accession>
<protein>
    <submittedName>
        <fullName evidence="3">DUF2062 domain-containing protein</fullName>
    </submittedName>
</protein>
<gene>
    <name evidence="3" type="ORF">P4T90_02105</name>
</gene>
<name>A0ABU6MB29_9BACI</name>